<sequence>MNESKVISKINEMIVVETAVLNNYQIHGELAPNEEILNKFVSFANTSKELLATLSGMLEALGGELIDNVESISYDLNEAFEAVIEAGVFSNNEALRVIYEAYLLEALNYRNWSILKELSEEEEDERFTLVKEAKEKADKTRKWLKDKIEELSLEDLK</sequence>
<dbReference type="Proteomes" id="UP000033869">
    <property type="component" value="Unassembled WGS sequence"/>
</dbReference>
<dbReference type="AlphaFoldDB" id="A0A0G0WCS8"/>
<gene>
    <name evidence="1" type="ORF">UU65_C0001G0277</name>
</gene>
<evidence type="ECO:0000313" key="1">
    <source>
        <dbReference type="EMBL" id="KKS09872.1"/>
    </source>
</evidence>
<evidence type="ECO:0000313" key="2">
    <source>
        <dbReference type="Proteomes" id="UP000033869"/>
    </source>
</evidence>
<organism evidence="1 2">
    <name type="scientific">candidate division CPR2 bacterium GW2011_GWC1_41_48</name>
    <dbReference type="NCBI Taxonomy" id="1618344"/>
    <lineage>
        <taxon>Bacteria</taxon>
        <taxon>Bacteria division CPR2</taxon>
    </lineage>
</organism>
<dbReference type="InterPro" id="IPR009078">
    <property type="entry name" value="Ferritin-like_SF"/>
</dbReference>
<comment type="caution">
    <text evidence="1">The sequence shown here is derived from an EMBL/GenBank/DDBJ whole genome shotgun (WGS) entry which is preliminary data.</text>
</comment>
<reference evidence="1 2" key="1">
    <citation type="journal article" date="2015" name="Nature">
        <title>rRNA introns, odd ribosomes, and small enigmatic genomes across a large radiation of phyla.</title>
        <authorList>
            <person name="Brown C.T."/>
            <person name="Hug L.A."/>
            <person name="Thomas B.C."/>
            <person name="Sharon I."/>
            <person name="Castelle C.J."/>
            <person name="Singh A."/>
            <person name="Wilkins M.J."/>
            <person name="Williams K.H."/>
            <person name="Banfield J.F."/>
        </authorList>
    </citation>
    <scope>NUCLEOTIDE SEQUENCE [LARGE SCALE GENOMIC DNA]</scope>
</reference>
<name>A0A0G0WCS8_UNCC2</name>
<proteinExistence type="predicted"/>
<accession>A0A0G0WCS8</accession>
<dbReference type="EMBL" id="LCBL01000001">
    <property type="protein sequence ID" value="KKS09872.1"/>
    <property type="molecule type" value="Genomic_DNA"/>
</dbReference>
<dbReference type="SUPFAM" id="SSF47240">
    <property type="entry name" value="Ferritin-like"/>
    <property type="match status" value="1"/>
</dbReference>
<protein>
    <submittedName>
        <fullName evidence="1">Uncharacterized protein</fullName>
    </submittedName>
</protein>